<evidence type="ECO:0000256" key="6">
    <source>
        <dbReference type="ARBA" id="ARBA00034078"/>
    </source>
</evidence>
<dbReference type="AlphaFoldDB" id="A0A3B0UFN1"/>
<dbReference type="InterPro" id="IPR012675">
    <property type="entry name" value="Beta-grasp_dom_sf"/>
</dbReference>
<dbReference type="EMBL" id="UOEQ01000504">
    <property type="protein sequence ID" value="VAW24097.1"/>
    <property type="molecule type" value="Genomic_DNA"/>
</dbReference>
<evidence type="ECO:0000256" key="3">
    <source>
        <dbReference type="ARBA" id="ARBA00022723"/>
    </source>
</evidence>
<dbReference type="PANTHER" id="PTHR23426">
    <property type="entry name" value="FERREDOXIN/ADRENODOXIN"/>
    <property type="match status" value="1"/>
</dbReference>
<dbReference type="GO" id="GO:0140647">
    <property type="term" value="P:P450-containing electron transport chain"/>
    <property type="evidence" value="ECO:0007669"/>
    <property type="project" value="InterPro"/>
</dbReference>
<dbReference type="SUPFAM" id="SSF54292">
    <property type="entry name" value="2Fe-2S ferredoxin-like"/>
    <property type="match status" value="1"/>
</dbReference>
<dbReference type="PROSITE" id="PS00814">
    <property type="entry name" value="ADX"/>
    <property type="match status" value="1"/>
</dbReference>
<dbReference type="InterPro" id="IPR001041">
    <property type="entry name" value="2Fe-2S_ferredoxin-type"/>
</dbReference>
<comment type="cofactor">
    <cofactor evidence="6">
        <name>[2Fe-2S] cluster</name>
        <dbReference type="ChEBI" id="CHEBI:190135"/>
    </cofactor>
</comment>
<evidence type="ECO:0000256" key="2">
    <source>
        <dbReference type="ARBA" id="ARBA00022714"/>
    </source>
</evidence>
<reference evidence="8" key="1">
    <citation type="submission" date="2018-06" db="EMBL/GenBank/DDBJ databases">
        <authorList>
            <person name="Zhirakovskaya E."/>
        </authorList>
    </citation>
    <scope>NUCLEOTIDE SEQUENCE</scope>
</reference>
<accession>A0A3B0UFN1</accession>
<dbReference type="InterPro" id="IPR018298">
    <property type="entry name" value="Adrenodoxin_Fe-S_BS"/>
</dbReference>
<gene>
    <name evidence="8" type="ORF">MNBD_ALPHA11-2297</name>
</gene>
<evidence type="ECO:0000256" key="5">
    <source>
        <dbReference type="ARBA" id="ARBA00023014"/>
    </source>
</evidence>
<dbReference type="InterPro" id="IPR036010">
    <property type="entry name" value="2Fe-2S_ferredoxin-like_sf"/>
</dbReference>
<keyword evidence="2" id="KW-0001">2Fe-2S</keyword>
<keyword evidence="5" id="KW-0411">Iron-sulfur</keyword>
<dbReference type="PRINTS" id="PR00355">
    <property type="entry name" value="ADRENODOXIN"/>
</dbReference>
<dbReference type="InterPro" id="IPR001055">
    <property type="entry name" value="Adrenodoxin-like"/>
</dbReference>
<dbReference type="CDD" id="cd00207">
    <property type="entry name" value="fer2"/>
    <property type="match status" value="1"/>
</dbReference>
<dbReference type="GO" id="GO:0051537">
    <property type="term" value="F:2 iron, 2 sulfur cluster binding"/>
    <property type="evidence" value="ECO:0007669"/>
    <property type="project" value="UniProtKB-KW"/>
</dbReference>
<dbReference type="PROSITE" id="PS51085">
    <property type="entry name" value="2FE2S_FER_2"/>
    <property type="match status" value="1"/>
</dbReference>
<dbReference type="GO" id="GO:0009055">
    <property type="term" value="F:electron transfer activity"/>
    <property type="evidence" value="ECO:0007669"/>
    <property type="project" value="TreeGrafter"/>
</dbReference>
<dbReference type="PANTHER" id="PTHR23426:SF65">
    <property type="entry name" value="FERREDOXIN-2, MITOCHONDRIAL"/>
    <property type="match status" value="1"/>
</dbReference>
<dbReference type="Pfam" id="PF00111">
    <property type="entry name" value="Fer2"/>
    <property type="match status" value="1"/>
</dbReference>
<dbReference type="GO" id="GO:0005829">
    <property type="term" value="C:cytosol"/>
    <property type="evidence" value="ECO:0007669"/>
    <property type="project" value="TreeGrafter"/>
</dbReference>
<organism evidence="8">
    <name type="scientific">hydrothermal vent metagenome</name>
    <dbReference type="NCBI Taxonomy" id="652676"/>
    <lineage>
        <taxon>unclassified sequences</taxon>
        <taxon>metagenomes</taxon>
        <taxon>ecological metagenomes</taxon>
    </lineage>
</organism>
<keyword evidence="3" id="KW-0479">Metal-binding</keyword>
<feature type="domain" description="2Fe-2S ferredoxin-type" evidence="7">
    <location>
        <begin position="2"/>
        <end position="106"/>
    </location>
</feature>
<dbReference type="Gene3D" id="3.10.20.30">
    <property type="match status" value="1"/>
</dbReference>
<evidence type="ECO:0000259" key="7">
    <source>
        <dbReference type="PROSITE" id="PS51085"/>
    </source>
</evidence>
<evidence type="ECO:0000256" key="4">
    <source>
        <dbReference type="ARBA" id="ARBA00023004"/>
    </source>
</evidence>
<name>A0A3B0UFN1_9ZZZZ</name>
<sequence length="107" mass="11660">MVKITLVEPDGKQIFVDAEEGSSLMQAAVAAGVTGIVAECGGSMMCATCHVYVNEADLEKLPEKSEGEEEMLDSTASIRKENSRLSCQIKIRPELEGFKVYLPESQY</sequence>
<protein>
    <submittedName>
        <fullName evidence="8">Ferredoxin, 2Fe-2S</fullName>
    </submittedName>
</protein>
<evidence type="ECO:0000256" key="1">
    <source>
        <dbReference type="ARBA" id="ARBA00010914"/>
    </source>
</evidence>
<evidence type="ECO:0000313" key="8">
    <source>
        <dbReference type="EMBL" id="VAW24097.1"/>
    </source>
</evidence>
<comment type="similarity">
    <text evidence="1">Belongs to the adrenodoxin/putidaredoxin family.</text>
</comment>
<dbReference type="GO" id="GO:0046872">
    <property type="term" value="F:metal ion binding"/>
    <property type="evidence" value="ECO:0007669"/>
    <property type="project" value="UniProtKB-KW"/>
</dbReference>
<keyword evidence="4" id="KW-0408">Iron</keyword>
<proteinExistence type="inferred from homology"/>